<organism evidence="1 2">
    <name type="scientific">Pirellula staleyi (strain ATCC 27377 / DSM 6068 / ICPB 4128)</name>
    <name type="common">Pirella staleyi</name>
    <dbReference type="NCBI Taxonomy" id="530564"/>
    <lineage>
        <taxon>Bacteria</taxon>
        <taxon>Pseudomonadati</taxon>
        <taxon>Planctomycetota</taxon>
        <taxon>Planctomycetia</taxon>
        <taxon>Pirellulales</taxon>
        <taxon>Pirellulaceae</taxon>
        <taxon>Pirellula</taxon>
    </lineage>
</organism>
<evidence type="ECO:0008006" key="3">
    <source>
        <dbReference type="Google" id="ProtNLM"/>
    </source>
</evidence>
<proteinExistence type="predicted"/>
<reference evidence="1 2" key="1">
    <citation type="journal article" date="2009" name="Stand. Genomic Sci.">
        <title>Complete genome sequence of Pirellula staleyi type strain (ATCC 27377).</title>
        <authorList>
            <person name="Clum A."/>
            <person name="Tindall B.J."/>
            <person name="Sikorski J."/>
            <person name="Ivanova N."/>
            <person name="Mavrommatis K."/>
            <person name="Lucas S."/>
            <person name="Glavina del Rio T."/>
            <person name="Nolan M."/>
            <person name="Chen F."/>
            <person name="Tice H."/>
            <person name="Pitluck S."/>
            <person name="Cheng J.F."/>
            <person name="Chertkov O."/>
            <person name="Brettin T."/>
            <person name="Han C."/>
            <person name="Detter J.C."/>
            <person name="Kuske C."/>
            <person name="Bruce D."/>
            <person name="Goodwin L."/>
            <person name="Ovchinikova G."/>
            <person name="Pati A."/>
            <person name="Mikhailova N."/>
            <person name="Chen A."/>
            <person name="Palaniappan K."/>
            <person name="Land M."/>
            <person name="Hauser L."/>
            <person name="Chang Y.J."/>
            <person name="Jeffries C.D."/>
            <person name="Chain P."/>
            <person name="Rohde M."/>
            <person name="Goker M."/>
            <person name="Bristow J."/>
            <person name="Eisen J.A."/>
            <person name="Markowitz V."/>
            <person name="Hugenholtz P."/>
            <person name="Kyrpides N.C."/>
            <person name="Klenk H.P."/>
            <person name="Lapidus A."/>
        </authorList>
    </citation>
    <scope>NUCLEOTIDE SEQUENCE [LARGE SCALE GENOMIC DNA]</scope>
    <source>
        <strain evidence="2">ATCC 27377 / DSM 6068 / ICPB 4128</strain>
    </source>
</reference>
<dbReference type="STRING" id="530564.Psta_3412"/>
<dbReference type="HOGENOM" id="CLU_885228_0_0_0"/>
<accession>D2QXZ9</accession>
<sequence length="314" mass="35588">MPTLLDDLSNAASDSVERLRATTAAVRVMFTWLGVRKTLSAEQKSQAAETFGAERTYLSAGKKLLDTSHPSFKAVTSVRTQILAYWRNVSLPFPEPGIRLIRQVMIEGFSLQLTTFRQELEESVRQLETRYDELKSAARRRLGSLYNASDYPATLRGWFDVSWDFPSVEPPNYLHRLAPQLYEREAARVAARFDEAVQLAEQAFTEELAKLVSHLTERLSGGDDGKPKIFRDSAIENLREFFERFRQLNVRSNEQLDSLVSDARSIVSGVQPQQLRDDAALRQEIATQLSTVQATLDGLLVDKPRRNILRRGKG</sequence>
<name>D2QXZ9_PIRSD</name>
<protein>
    <recommendedName>
        <fullName evidence="3">DUF3150 domain-containing protein</fullName>
    </recommendedName>
</protein>
<dbReference type="AlphaFoldDB" id="D2QXZ9"/>
<evidence type="ECO:0000313" key="2">
    <source>
        <dbReference type="Proteomes" id="UP000001887"/>
    </source>
</evidence>
<gene>
    <name evidence="1" type="ordered locus">Psta_3412</name>
</gene>
<keyword evidence="2" id="KW-1185">Reference proteome</keyword>
<evidence type="ECO:0000313" key="1">
    <source>
        <dbReference type="EMBL" id="ADB18076.1"/>
    </source>
</evidence>
<dbReference type="eggNOG" id="ENOG502ZACC">
    <property type="taxonomic scope" value="Bacteria"/>
</dbReference>
<dbReference type="EMBL" id="CP001848">
    <property type="protein sequence ID" value="ADB18076.1"/>
    <property type="molecule type" value="Genomic_DNA"/>
</dbReference>
<dbReference type="KEGG" id="psl:Psta_3412"/>
<dbReference type="OrthoDB" id="247764at2"/>
<dbReference type="Proteomes" id="UP000001887">
    <property type="component" value="Chromosome"/>
</dbReference>